<feature type="domain" description="FAD-binding" evidence="1">
    <location>
        <begin position="8"/>
        <end position="226"/>
    </location>
</feature>
<name>A0A857JLB5_9ALTE</name>
<dbReference type="GO" id="GO:0071949">
    <property type="term" value="F:FAD binding"/>
    <property type="evidence" value="ECO:0007669"/>
    <property type="project" value="InterPro"/>
</dbReference>
<evidence type="ECO:0000313" key="2">
    <source>
        <dbReference type="EMBL" id="QHJ12088.1"/>
    </source>
</evidence>
<dbReference type="PANTHER" id="PTHR43747:SF1">
    <property type="entry name" value="SLR1998 PROTEIN"/>
    <property type="match status" value="1"/>
</dbReference>
<reference evidence="2 3" key="1">
    <citation type="submission" date="2019-12" db="EMBL/GenBank/DDBJ databases">
        <title>Genome sequencing and assembly of endphytes of Porphyra tenera.</title>
        <authorList>
            <person name="Park J.M."/>
            <person name="Shin R."/>
            <person name="Jo S.H."/>
        </authorList>
    </citation>
    <scope>NUCLEOTIDE SEQUENCE [LARGE SCALE GENOMIC DNA]</scope>
    <source>
        <strain evidence="2 3">GPM4</strain>
    </source>
</reference>
<accession>A0A857JLB5</accession>
<dbReference type="Proteomes" id="UP000464524">
    <property type="component" value="Chromosome"/>
</dbReference>
<proteinExistence type="predicted"/>
<organism evidence="2 3">
    <name type="scientific">Paraglaciecola mesophila</name>
    <dbReference type="NCBI Taxonomy" id="197222"/>
    <lineage>
        <taxon>Bacteria</taxon>
        <taxon>Pseudomonadati</taxon>
        <taxon>Pseudomonadota</taxon>
        <taxon>Gammaproteobacteria</taxon>
        <taxon>Alteromonadales</taxon>
        <taxon>Alteromonadaceae</taxon>
        <taxon>Paraglaciecola</taxon>
    </lineage>
</organism>
<protein>
    <submittedName>
        <fullName evidence="2">Anhydrotetracycline monooxygenase</fullName>
        <ecNumber evidence="2">1.14.13.38</ecNumber>
    </submittedName>
</protein>
<dbReference type="InterPro" id="IPR036188">
    <property type="entry name" value="FAD/NAD-bd_sf"/>
</dbReference>
<dbReference type="RefSeq" id="WP_160179994.1">
    <property type="nucleotide sequence ID" value="NZ_CP047656.1"/>
</dbReference>
<dbReference type="EC" id="1.14.13.38" evidence="2"/>
<dbReference type="InterPro" id="IPR002938">
    <property type="entry name" value="FAD-bd"/>
</dbReference>
<dbReference type="AlphaFoldDB" id="A0A857JLB5"/>
<gene>
    <name evidence="2" type="ORF">FX988_02334</name>
</gene>
<evidence type="ECO:0000259" key="1">
    <source>
        <dbReference type="Pfam" id="PF01494"/>
    </source>
</evidence>
<keyword evidence="2" id="KW-0503">Monooxygenase</keyword>
<dbReference type="PANTHER" id="PTHR43747">
    <property type="entry name" value="FAD-BINDING PROTEIN"/>
    <property type="match status" value="1"/>
</dbReference>
<sequence length="411" mass="45984">MNDPIEQFDVVVIGAGPAGAVSSSLLNQKGYRILVLEKQHFPRFSIGESLLPQCMTYLEQANMLEAVEASAFQHKNGAAFSRGEEYEYFDFREKFSAGWGTTFQVQRDNFDKILADEAQKQGVQIRYGHSVIACDPFADKRQLSVQSDNGQRYQVHAKFVLDASGFGRVLPKMLNLEQASTLTPRQSIFTHIQDNIDQPEYDRDKILITVHPLHHEVWYWLIPFSNGRASLGVVAPTELLETMLGSPLDNLQELVSQGGKLANILKNAQYDTQVRTLGSYSCNVTSLYGENYALLGNAGEFLDPIFSSGVTIAMTSAGLAASTVHKQLSGEQPDWESEYAEPLKTGIKTFKEFVEGWYDQRFQNVVFSKTKSDDITRMISSILAGYAWDTKNPYVKNPSRLSTLAQLCQDD</sequence>
<dbReference type="KEGG" id="pmes:FX988_02334"/>
<evidence type="ECO:0000313" key="3">
    <source>
        <dbReference type="Proteomes" id="UP000464524"/>
    </source>
</evidence>
<dbReference type="GO" id="GO:0047670">
    <property type="term" value="F:anhydrotetracycline monooxygenase activity"/>
    <property type="evidence" value="ECO:0007669"/>
    <property type="project" value="UniProtKB-EC"/>
</dbReference>
<dbReference type="OrthoDB" id="103324at2"/>
<dbReference type="Gene3D" id="3.50.50.60">
    <property type="entry name" value="FAD/NAD(P)-binding domain"/>
    <property type="match status" value="1"/>
</dbReference>
<dbReference type="EMBL" id="CP047656">
    <property type="protein sequence ID" value="QHJ12088.1"/>
    <property type="molecule type" value="Genomic_DNA"/>
</dbReference>
<dbReference type="Pfam" id="PF01494">
    <property type="entry name" value="FAD_binding_3"/>
    <property type="match status" value="1"/>
</dbReference>
<keyword evidence="3" id="KW-1185">Reference proteome</keyword>
<dbReference type="SUPFAM" id="SSF51905">
    <property type="entry name" value="FAD/NAD(P)-binding domain"/>
    <property type="match status" value="1"/>
</dbReference>
<dbReference type="InterPro" id="IPR050816">
    <property type="entry name" value="Flavin-dep_Halogenase_NPB"/>
</dbReference>
<keyword evidence="2" id="KW-0560">Oxidoreductase</keyword>